<evidence type="ECO:0000256" key="2">
    <source>
        <dbReference type="ARBA" id="ARBA00023002"/>
    </source>
</evidence>
<dbReference type="InterPro" id="IPR036111">
    <property type="entry name" value="Mal/L-sulfo/L-lacto_DH-like_sf"/>
</dbReference>
<dbReference type="PANTHER" id="PTHR11091">
    <property type="entry name" value="OXIDOREDUCTASE-RELATED"/>
    <property type="match status" value="1"/>
</dbReference>
<proteinExistence type="inferred from homology"/>
<dbReference type="SUPFAM" id="SSF89733">
    <property type="entry name" value="L-sulfolactate dehydrogenase-like"/>
    <property type="match status" value="1"/>
</dbReference>
<protein>
    <recommendedName>
        <fullName evidence="5">Lactate dehydrogenase</fullName>
    </recommendedName>
</protein>
<dbReference type="PANTHER" id="PTHR11091:SF0">
    <property type="entry name" value="MALATE DEHYDROGENASE"/>
    <property type="match status" value="1"/>
</dbReference>
<dbReference type="EMBL" id="MEXR01000048">
    <property type="protein sequence ID" value="OGD08828.1"/>
    <property type="molecule type" value="Genomic_DNA"/>
</dbReference>
<comment type="similarity">
    <text evidence="1">Belongs to the LDH2/MDH2 oxidoreductase family.</text>
</comment>
<dbReference type="GO" id="GO:0016491">
    <property type="term" value="F:oxidoreductase activity"/>
    <property type="evidence" value="ECO:0007669"/>
    <property type="project" value="UniProtKB-KW"/>
</dbReference>
<dbReference type="Pfam" id="PF02615">
    <property type="entry name" value="Ldh_2"/>
    <property type="match status" value="1"/>
</dbReference>
<evidence type="ECO:0008006" key="5">
    <source>
        <dbReference type="Google" id="ProtNLM"/>
    </source>
</evidence>
<dbReference type="AlphaFoldDB" id="A0A1F4ZRT5"/>
<dbReference type="InterPro" id="IPR043143">
    <property type="entry name" value="Mal/L-sulf/L-lact_DH-like_NADP"/>
</dbReference>
<reference evidence="3 4" key="1">
    <citation type="journal article" date="2016" name="Nat. Commun.">
        <title>Thousands of microbial genomes shed light on interconnected biogeochemical processes in an aquifer system.</title>
        <authorList>
            <person name="Anantharaman K."/>
            <person name="Brown C.T."/>
            <person name="Hug L.A."/>
            <person name="Sharon I."/>
            <person name="Castelle C.J."/>
            <person name="Probst A.J."/>
            <person name="Thomas B.C."/>
            <person name="Singh A."/>
            <person name="Wilkins M.J."/>
            <person name="Karaoz U."/>
            <person name="Brodie E.L."/>
            <person name="Williams K.H."/>
            <person name="Hubbard S.S."/>
            <person name="Banfield J.F."/>
        </authorList>
    </citation>
    <scope>NUCLEOTIDE SEQUENCE [LARGE SCALE GENOMIC DNA]</scope>
</reference>
<gene>
    <name evidence="3" type="ORF">A2397_05280</name>
</gene>
<keyword evidence="2" id="KW-0560">Oxidoreductase</keyword>
<dbReference type="Proteomes" id="UP000176424">
    <property type="component" value="Unassembled WGS sequence"/>
</dbReference>
<accession>A0A1F4ZRT5</accession>
<sequence length="325" mass="34812">MKIKIDELKQLMKTALTSKYYSPEEADLMVEVFLHAELTGKNTQGILKLLGTEPAQDIKPKHPPKITKETNLSVLIDGGGAAGPLVGQIATNKAIEIAKKNNFAIVGTNNTFSSVGAIGFYARKIADSDLIGIVAASSPRGVLHFGGIDPAYGTNPTAFGFPTNEFPIVFDMAASAITWYGLVRAKALGQKLPDNVAVDKEGNLTTDPEEAMKGAILPFDRSYKGSGMAMVVELLAGPLVGASYVHDNGDWGTVFIAINPELLVGVEDFKTHASDLVKKVKSGRTKNGEIIHIPGYDSEATRQTILDSGEIEMEEKLINDLKAKI</sequence>
<name>A0A1F4ZRT5_9BACT</name>
<evidence type="ECO:0000313" key="4">
    <source>
        <dbReference type="Proteomes" id="UP000176424"/>
    </source>
</evidence>
<comment type="caution">
    <text evidence="3">The sequence shown here is derived from an EMBL/GenBank/DDBJ whole genome shotgun (WGS) entry which is preliminary data.</text>
</comment>
<dbReference type="InterPro" id="IPR003767">
    <property type="entry name" value="Malate/L-lactate_DH-like"/>
</dbReference>
<dbReference type="Gene3D" id="1.10.1530.10">
    <property type="match status" value="1"/>
</dbReference>
<dbReference type="Gene3D" id="3.30.1370.60">
    <property type="entry name" value="Hypothetical oxidoreductase yiak, domain 2"/>
    <property type="match status" value="1"/>
</dbReference>
<evidence type="ECO:0000256" key="1">
    <source>
        <dbReference type="ARBA" id="ARBA00006056"/>
    </source>
</evidence>
<dbReference type="STRING" id="1797263.A2397_05280"/>
<dbReference type="InterPro" id="IPR043144">
    <property type="entry name" value="Mal/L-sulf/L-lact_DH-like_ah"/>
</dbReference>
<organism evidence="3 4">
    <name type="scientific">Candidatus Amesbacteria bacterium RIFOXYB1_FULL_44_23</name>
    <dbReference type="NCBI Taxonomy" id="1797263"/>
    <lineage>
        <taxon>Bacteria</taxon>
        <taxon>Candidatus Amesiibacteriota</taxon>
    </lineage>
</organism>
<evidence type="ECO:0000313" key="3">
    <source>
        <dbReference type="EMBL" id="OGD08828.1"/>
    </source>
</evidence>